<feature type="domain" description="Caspase family p20" evidence="2">
    <location>
        <begin position="41"/>
        <end position="150"/>
    </location>
</feature>
<dbReference type="Gene3D" id="3.40.50.1460">
    <property type="match status" value="1"/>
</dbReference>
<proteinExistence type="inferred from homology"/>
<organism evidence="3 4">
    <name type="scientific">Geodia barretti</name>
    <name type="common">Barrett's horny sponge</name>
    <dbReference type="NCBI Taxonomy" id="519541"/>
    <lineage>
        <taxon>Eukaryota</taxon>
        <taxon>Metazoa</taxon>
        <taxon>Porifera</taxon>
        <taxon>Demospongiae</taxon>
        <taxon>Heteroscleromorpha</taxon>
        <taxon>Tetractinellida</taxon>
        <taxon>Astrophorina</taxon>
        <taxon>Geodiidae</taxon>
        <taxon>Geodia</taxon>
    </lineage>
</organism>
<dbReference type="Proteomes" id="UP001174909">
    <property type="component" value="Unassembled WGS sequence"/>
</dbReference>
<reference evidence="3" key="1">
    <citation type="submission" date="2023-03" db="EMBL/GenBank/DDBJ databases">
        <authorList>
            <person name="Steffen K."/>
            <person name="Cardenas P."/>
        </authorList>
    </citation>
    <scope>NUCLEOTIDE SEQUENCE</scope>
</reference>
<gene>
    <name evidence="3" type="ORF">GBAR_LOCUS13151</name>
</gene>
<dbReference type="InterPro" id="IPR015917">
    <property type="entry name" value="Pept_C14A"/>
</dbReference>
<evidence type="ECO:0000259" key="2">
    <source>
        <dbReference type="PROSITE" id="PS50208"/>
    </source>
</evidence>
<accession>A0AA35S2R4</accession>
<dbReference type="InterPro" id="IPR029030">
    <property type="entry name" value="Caspase-like_dom_sf"/>
</dbReference>
<dbReference type="PANTHER" id="PTHR22576">
    <property type="entry name" value="MUCOSA ASSOCIATED LYMPHOID TISSUE LYMPHOMA TRANSLOCATION PROTEIN 1/PARACASPASE"/>
    <property type="match status" value="1"/>
</dbReference>
<dbReference type="InterPro" id="IPR011600">
    <property type="entry name" value="Pept_C14_caspase"/>
</dbReference>
<dbReference type="SMART" id="SM00115">
    <property type="entry name" value="CASc"/>
    <property type="match status" value="1"/>
</dbReference>
<comment type="similarity">
    <text evidence="1">Belongs to the peptidase C14A family.</text>
</comment>
<dbReference type="PANTHER" id="PTHR22576:SF41">
    <property type="entry name" value="CASPASE 14, APOPTOSIS-RELATED CYSTEINE PEPTIDASE"/>
    <property type="match status" value="1"/>
</dbReference>
<dbReference type="PROSITE" id="PS50208">
    <property type="entry name" value="CASPASE_P20"/>
    <property type="match status" value="1"/>
</dbReference>
<dbReference type="GO" id="GO:0006508">
    <property type="term" value="P:proteolysis"/>
    <property type="evidence" value="ECO:0007669"/>
    <property type="project" value="InterPro"/>
</dbReference>
<sequence>MPIVLYKKYFKEEIRQKDFYLNKYRGILVLVTCSYKGTLPGTEADRAEMELTFKRLGYNVVQLCNEGATKSAIKTTLIQLSDYLSRYCGPTTDRALVFAFSGHGGRGDKLVSRDRKSLSLMNDILRRFVKHPGMRRIPKLFFIDACRGSNKITKSLEQTVKDFEATTKGLSHEEGNFLIAHATIDEHVAHDRYWMHKLAKRIRENLNVPLTKILDDLAGDVPWQQQPEYTSRLRGSFDFRIN</sequence>
<name>A0AA35S2R4_GEOBA</name>
<dbReference type="SUPFAM" id="SSF52129">
    <property type="entry name" value="Caspase-like"/>
    <property type="match status" value="1"/>
</dbReference>
<dbReference type="Pfam" id="PF00656">
    <property type="entry name" value="Peptidase_C14"/>
    <property type="match status" value="1"/>
</dbReference>
<dbReference type="PRINTS" id="PR00376">
    <property type="entry name" value="IL1BCENZYME"/>
</dbReference>
<dbReference type="InterPro" id="IPR001309">
    <property type="entry name" value="Pept_C14_p20"/>
</dbReference>
<evidence type="ECO:0000313" key="3">
    <source>
        <dbReference type="EMBL" id="CAI8022370.1"/>
    </source>
</evidence>
<protein>
    <recommendedName>
        <fullName evidence="2">Caspase family p20 domain-containing protein</fullName>
    </recommendedName>
</protein>
<dbReference type="InterPro" id="IPR052039">
    <property type="entry name" value="Caspase-related_regulators"/>
</dbReference>
<dbReference type="AlphaFoldDB" id="A0AA35S2R4"/>
<keyword evidence="4" id="KW-1185">Reference proteome</keyword>
<dbReference type="GO" id="GO:0004197">
    <property type="term" value="F:cysteine-type endopeptidase activity"/>
    <property type="evidence" value="ECO:0007669"/>
    <property type="project" value="InterPro"/>
</dbReference>
<evidence type="ECO:0000256" key="1">
    <source>
        <dbReference type="ARBA" id="ARBA00010134"/>
    </source>
</evidence>
<evidence type="ECO:0000313" key="4">
    <source>
        <dbReference type="Proteomes" id="UP001174909"/>
    </source>
</evidence>
<comment type="caution">
    <text evidence="3">The sequence shown here is derived from an EMBL/GenBank/DDBJ whole genome shotgun (WGS) entry which is preliminary data.</text>
</comment>
<dbReference type="EMBL" id="CASHTH010001948">
    <property type="protein sequence ID" value="CAI8022370.1"/>
    <property type="molecule type" value="Genomic_DNA"/>
</dbReference>